<dbReference type="EMBL" id="AP024597">
    <property type="protein sequence ID" value="BCU69685.1"/>
    <property type="molecule type" value="Genomic_DNA"/>
</dbReference>
<sequence>MVSKDEVKNAILKITEGRGDIEFTRNGLYQHTGKSKKVDDILEELIKEGFIKVSRTAGRAKYYVLNIEGAKPVGEEKGVKGGDKGDMEGVKRALREVLEEYFGKPKDFKDLDRVYEEMKDDLGYVQIKDLREQLGLTLEQFMAKFRDYVVKNYELIPGGKEGIINSGAVYGIIRKKKV</sequence>
<proteinExistence type="predicted"/>
<reference evidence="1 2" key="1">
    <citation type="submission" date="2021-04" db="EMBL/GenBank/DDBJ databases">
        <title>Complete genome sequence of Stygiolobus sp. KN-1.</title>
        <authorList>
            <person name="Nakamura K."/>
            <person name="Sakai H."/>
            <person name="Kurosawa N."/>
        </authorList>
    </citation>
    <scope>NUCLEOTIDE SEQUENCE [LARGE SCALE GENOMIC DNA]</scope>
    <source>
        <strain evidence="1 2">KN-1</strain>
    </source>
</reference>
<dbReference type="GeneID" id="67876190"/>
<dbReference type="RefSeq" id="WP_225905784.1">
    <property type="nucleotide sequence ID" value="NZ_AP024597.1"/>
</dbReference>
<dbReference type="AlphaFoldDB" id="A0A8D5U550"/>
<dbReference type="KEGG" id="csty:KN1_09820"/>
<evidence type="ECO:0000313" key="1">
    <source>
        <dbReference type="EMBL" id="BCU69685.1"/>
    </source>
</evidence>
<organism evidence="1 2">
    <name type="scientific">Stygiolobus caldivivus</name>
    <dbReference type="NCBI Taxonomy" id="2824673"/>
    <lineage>
        <taxon>Archaea</taxon>
        <taxon>Thermoproteota</taxon>
        <taxon>Thermoprotei</taxon>
        <taxon>Sulfolobales</taxon>
        <taxon>Sulfolobaceae</taxon>
        <taxon>Stygiolobus</taxon>
    </lineage>
</organism>
<dbReference type="Proteomes" id="UP000825123">
    <property type="component" value="Chromosome"/>
</dbReference>
<keyword evidence="2" id="KW-1185">Reference proteome</keyword>
<evidence type="ECO:0000313" key="2">
    <source>
        <dbReference type="Proteomes" id="UP000825123"/>
    </source>
</evidence>
<name>A0A8D5U550_9CREN</name>
<accession>A0A8D5U550</accession>
<gene>
    <name evidence="1" type="ORF">KN1_09820</name>
</gene>
<protein>
    <submittedName>
        <fullName evidence="1">Uncharacterized protein</fullName>
    </submittedName>
</protein>